<evidence type="ECO:0000256" key="1">
    <source>
        <dbReference type="ARBA" id="ARBA00009437"/>
    </source>
</evidence>
<dbReference type="GO" id="GO:0043565">
    <property type="term" value="F:sequence-specific DNA binding"/>
    <property type="evidence" value="ECO:0007669"/>
    <property type="project" value="TreeGrafter"/>
</dbReference>
<keyword evidence="3" id="KW-0238">DNA-binding</keyword>
<dbReference type="Pfam" id="PF00126">
    <property type="entry name" value="HTH_1"/>
    <property type="match status" value="1"/>
</dbReference>
<dbReference type="GO" id="GO:0006351">
    <property type="term" value="P:DNA-templated transcription"/>
    <property type="evidence" value="ECO:0007669"/>
    <property type="project" value="TreeGrafter"/>
</dbReference>
<gene>
    <name evidence="6" type="ordered locus">BC1003_1386</name>
</gene>
<dbReference type="Gene3D" id="3.40.190.290">
    <property type="match status" value="1"/>
</dbReference>
<evidence type="ECO:0000259" key="5">
    <source>
        <dbReference type="PROSITE" id="PS50931"/>
    </source>
</evidence>
<comment type="similarity">
    <text evidence="1">Belongs to the LysR transcriptional regulatory family.</text>
</comment>
<evidence type="ECO:0000256" key="4">
    <source>
        <dbReference type="ARBA" id="ARBA00023163"/>
    </source>
</evidence>
<evidence type="ECO:0000256" key="3">
    <source>
        <dbReference type="ARBA" id="ARBA00023125"/>
    </source>
</evidence>
<dbReference type="InterPro" id="IPR036388">
    <property type="entry name" value="WH-like_DNA-bd_sf"/>
</dbReference>
<organism evidence="6">
    <name type="scientific">Burkholderia sp. (strain CCGE1003)</name>
    <dbReference type="NCBI Taxonomy" id="640512"/>
    <lineage>
        <taxon>Bacteria</taxon>
        <taxon>Pseudomonadati</taxon>
        <taxon>Pseudomonadota</taxon>
        <taxon>Betaproteobacteria</taxon>
        <taxon>Burkholderiales</taxon>
        <taxon>Burkholderiaceae</taxon>
        <taxon>Burkholderia</taxon>
    </lineage>
</organism>
<dbReference type="InterPro" id="IPR005119">
    <property type="entry name" value="LysR_subst-bd"/>
</dbReference>
<sequence>MDLLKAMTVFVRVVETGSLTAAAVACDLSPTMVGNHLQALETRLGTRLIHRTTRKQQLSAFGRTYYERCVDILGLIDESERLALDHLATPRGRLRVTAPVVFSNECLIPAIGDYCERYPEVKLDIVATDALSDLVDDGFEAAIRIGALGNPDLVARQLTPYRLVLCASRAYLKAHGTPSTPKALSTHQCLTYAYPPRSEWHTAQPEWVLHGPDGRVSVPVNGRLKIDNAEALRRAALRGLGIAMLPAILVDDDLRAQRLTEVLPGYVAPERQLSLLYLRERQLSSKLRSFIDFVVDRFGMDAKTQQVDQAESRA</sequence>
<dbReference type="InterPro" id="IPR000847">
    <property type="entry name" value="LysR_HTH_N"/>
</dbReference>
<dbReference type="SUPFAM" id="SSF46785">
    <property type="entry name" value="Winged helix' DNA-binding domain"/>
    <property type="match status" value="1"/>
</dbReference>
<proteinExistence type="inferred from homology"/>
<dbReference type="PROSITE" id="PS51257">
    <property type="entry name" value="PROKAR_LIPOPROTEIN"/>
    <property type="match status" value="1"/>
</dbReference>
<feature type="domain" description="HTH lysR-type" evidence="5">
    <location>
        <begin position="1"/>
        <end position="59"/>
    </location>
</feature>
<keyword evidence="4" id="KW-0804">Transcription</keyword>
<dbReference type="InterPro" id="IPR058163">
    <property type="entry name" value="LysR-type_TF_proteobact-type"/>
</dbReference>
<evidence type="ECO:0000313" key="6">
    <source>
        <dbReference type="EMBL" id="ADN57361.1"/>
    </source>
</evidence>
<dbReference type="OrthoDB" id="9026421at2"/>
<dbReference type="PROSITE" id="PS50931">
    <property type="entry name" value="HTH_LYSR"/>
    <property type="match status" value="1"/>
</dbReference>
<dbReference type="EMBL" id="CP002217">
    <property type="protein sequence ID" value="ADN57361.1"/>
    <property type="molecule type" value="Genomic_DNA"/>
</dbReference>
<evidence type="ECO:0000256" key="2">
    <source>
        <dbReference type="ARBA" id="ARBA00023015"/>
    </source>
</evidence>
<dbReference type="Pfam" id="PF03466">
    <property type="entry name" value="LysR_substrate"/>
    <property type="match status" value="1"/>
</dbReference>
<dbReference type="PANTHER" id="PTHR30537">
    <property type="entry name" value="HTH-TYPE TRANSCRIPTIONAL REGULATOR"/>
    <property type="match status" value="1"/>
</dbReference>
<dbReference type="STRING" id="640512.BC1003_1386"/>
<dbReference type="AlphaFoldDB" id="E1T5J5"/>
<dbReference type="SUPFAM" id="SSF53850">
    <property type="entry name" value="Periplasmic binding protein-like II"/>
    <property type="match status" value="1"/>
</dbReference>
<reference evidence="6" key="1">
    <citation type="submission" date="2010-09" db="EMBL/GenBank/DDBJ databases">
        <title>Complete sequence of chromosome1 of Burkholderia sp. CCGE1003.</title>
        <authorList>
            <consortium name="US DOE Joint Genome Institute"/>
            <person name="Lucas S."/>
            <person name="Copeland A."/>
            <person name="Lapidus A."/>
            <person name="Cheng J.-F."/>
            <person name="Bruce D."/>
            <person name="Goodwin L."/>
            <person name="Pitluck S."/>
            <person name="Daligault H."/>
            <person name="Davenport K."/>
            <person name="Detter J.C."/>
            <person name="Han C."/>
            <person name="Tapia R."/>
            <person name="Land M."/>
            <person name="Hauser L."/>
            <person name="Jeffries C."/>
            <person name="Kyrpides N."/>
            <person name="Ivanova N."/>
            <person name="Ovchinnikova G."/>
            <person name="Martinez-Romero E."/>
            <person name="Rogel M.A."/>
            <person name="Auchtung J."/>
            <person name="Tiedje J.M."/>
            <person name="Woyke T."/>
        </authorList>
    </citation>
    <scope>NUCLEOTIDE SEQUENCE</scope>
    <source>
        <strain evidence="6">CCGE1003</strain>
    </source>
</reference>
<dbReference type="HOGENOM" id="CLU_039613_16_2_4"/>
<dbReference type="GO" id="GO:0003700">
    <property type="term" value="F:DNA-binding transcription factor activity"/>
    <property type="evidence" value="ECO:0007669"/>
    <property type="project" value="InterPro"/>
</dbReference>
<dbReference type="eggNOG" id="COG0583">
    <property type="taxonomic scope" value="Bacteria"/>
</dbReference>
<dbReference type="InterPro" id="IPR036390">
    <property type="entry name" value="WH_DNA-bd_sf"/>
</dbReference>
<dbReference type="FunFam" id="3.40.190.290:FF:000001">
    <property type="entry name" value="Transcriptional regulator, LysR family"/>
    <property type="match status" value="1"/>
</dbReference>
<dbReference type="Gene3D" id="1.10.10.10">
    <property type="entry name" value="Winged helix-like DNA-binding domain superfamily/Winged helix DNA-binding domain"/>
    <property type="match status" value="1"/>
</dbReference>
<dbReference type="PANTHER" id="PTHR30537:SF5">
    <property type="entry name" value="HTH-TYPE TRANSCRIPTIONAL ACTIVATOR TTDR-RELATED"/>
    <property type="match status" value="1"/>
</dbReference>
<accession>E1T5J5</accession>
<name>E1T5J5_BURSG</name>
<keyword evidence="2" id="KW-0805">Transcription regulation</keyword>
<protein>
    <submittedName>
        <fullName evidence="6">Transcriptional regulator, LysR family</fullName>
    </submittedName>
</protein>
<dbReference type="KEGG" id="bgf:BC1003_1386"/>